<dbReference type="InterPro" id="IPR050879">
    <property type="entry name" value="Acyltransferase_3"/>
</dbReference>
<accession>A0A420CYC0</accession>
<name>A0A420CYC0_9FLAO</name>
<feature type="transmembrane region" description="Helical" evidence="1">
    <location>
        <begin position="46"/>
        <end position="65"/>
    </location>
</feature>
<dbReference type="Pfam" id="PF01757">
    <property type="entry name" value="Acyl_transf_3"/>
    <property type="match status" value="1"/>
</dbReference>
<feature type="transmembrane region" description="Helical" evidence="1">
    <location>
        <begin position="231"/>
        <end position="249"/>
    </location>
</feature>
<feature type="transmembrane region" description="Helical" evidence="1">
    <location>
        <begin position="143"/>
        <end position="161"/>
    </location>
</feature>
<comment type="caution">
    <text evidence="3">The sequence shown here is derived from an EMBL/GenBank/DDBJ whole genome shotgun (WGS) entry which is preliminary data.</text>
</comment>
<dbReference type="RefSeq" id="WP_120214366.1">
    <property type="nucleotide sequence ID" value="NZ_BMCW01000008.1"/>
</dbReference>
<evidence type="ECO:0000259" key="2">
    <source>
        <dbReference type="Pfam" id="PF01757"/>
    </source>
</evidence>
<feature type="transmembrane region" description="Helical" evidence="1">
    <location>
        <begin position="9"/>
        <end position="26"/>
    </location>
</feature>
<dbReference type="GO" id="GO:0016747">
    <property type="term" value="F:acyltransferase activity, transferring groups other than amino-acyl groups"/>
    <property type="evidence" value="ECO:0007669"/>
    <property type="project" value="InterPro"/>
</dbReference>
<protein>
    <submittedName>
        <fullName evidence="3">Peptidoglycan/LPS O-acetylase OafA/YrhL</fullName>
    </submittedName>
</protein>
<sequence>MERQNNFDFLRLLFSSLVIFSHSFPLTQNEEILAKFTNNQLEFGSLSVNIFFIMSGYLIFNSLKFSKTPQSYIWKRILRLFPALLVMLLISLLIIIWVYRGNNILCQTDFYTYLPNNLSLYKVQHFVNGVFENNPLPKDINGSLWSLSYEFTMYIFVLLLFPIRKNKLLVIITLSLFFLISYYAILFRPSFLKNIFALISLKTIHLYRLSTFFIAGSLLSLVNLQKVNNNWIKTFLFLGLVMSIILDVYNIFSFLLLPLLVILVCISFSKQLAFIPNLIGDISYGVYIYGFIVQQTLMNFFILNPYELAVISLSITYIFSYLSWNYVEKKMLKYKNMF</sequence>
<dbReference type="EMBL" id="RAQH01000008">
    <property type="protein sequence ID" value="RKE83245.1"/>
    <property type="molecule type" value="Genomic_DNA"/>
</dbReference>
<feature type="transmembrane region" description="Helical" evidence="1">
    <location>
        <begin position="282"/>
        <end position="302"/>
    </location>
</feature>
<evidence type="ECO:0000256" key="1">
    <source>
        <dbReference type="SAM" id="Phobius"/>
    </source>
</evidence>
<organism evidence="3 4">
    <name type="scientific">Epilithonimonas arachidiradicis</name>
    <dbReference type="NCBI Taxonomy" id="1617282"/>
    <lineage>
        <taxon>Bacteria</taxon>
        <taxon>Pseudomonadati</taxon>
        <taxon>Bacteroidota</taxon>
        <taxon>Flavobacteriia</taxon>
        <taxon>Flavobacteriales</taxon>
        <taxon>Weeksellaceae</taxon>
        <taxon>Chryseobacterium group</taxon>
        <taxon>Epilithonimonas</taxon>
    </lineage>
</organism>
<feature type="transmembrane region" description="Helical" evidence="1">
    <location>
        <begin position="77"/>
        <end position="99"/>
    </location>
</feature>
<gene>
    <name evidence="3" type="ORF">BXY58_2800</name>
</gene>
<keyword evidence="1" id="KW-1133">Transmembrane helix</keyword>
<dbReference type="OrthoDB" id="9796461at2"/>
<keyword evidence="1" id="KW-0812">Transmembrane</keyword>
<dbReference type="PANTHER" id="PTHR23028">
    <property type="entry name" value="ACETYLTRANSFERASE"/>
    <property type="match status" value="1"/>
</dbReference>
<dbReference type="AlphaFoldDB" id="A0A420CYC0"/>
<feature type="transmembrane region" description="Helical" evidence="1">
    <location>
        <begin position="206"/>
        <end position="224"/>
    </location>
</feature>
<evidence type="ECO:0000313" key="3">
    <source>
        <dbReference type="EMBL" id="RKE83245.1"/>
    </source>
</evidence>
<feature type="transmembrane region" description="Helical" evidence="1">
    <location>
        <begin position="308"/>
        <end position="327"/>
    </location>
</feature>
<feature type="transmembrane region" description="Helical" evidence="1">
    <location>
        <begin position="168"/>
        <end position="186"/>
    </location>
</feature>
<reference evidence="3 4" key="1">
    <citation type="submission" date="2018-09" db="EMBL/GenBank/DDBJ databases">
        <title>Genomic Encyclopedia of Archaeal and Bacterial Type Strains, Phase II (KMG-II): from individual species to whole genera.</title>
        <authorList>
            <person name="Goeker M."/>
        </authorList>
    </citation>
    <scope>NUCLEOTIDE SEQUENCE [LARGE SCALE GENOMIC DNA]</scope>
    <source>
        <strain evidence="3 4">DSM 27620</strain>
    </source>
</reference>
<evidence type="ECO:0000313" key="4">
    <source>
        <dbReference type="Proteomes" id="UP000285906"/>
    </source>
</evidence>
<dbReference type="InterPro" id="IPR002656">
    <property type="entry name" value="Acyl_transf_3_dom"/>
</dbReference>
<dbReference type="Proteomes" id="UP000285906">
    <property type="component" value="Unassembled WGS sequence"/>
</dbReference>
<proteinExistence type="predicted"/>
<feature type="domain" description="Acyltransferase 3" evidence="2">
    <location>
        <begin position="6"/>
        <end position="322"/>
    </location>
</feature>
<keyword evidence="1" id="KW-0472">Membrane</keyword>